<evidence type="ECO:0000256" key="7">
    <source>
        <dbReference type="ARBA" id="ARBA00023004"/>
    </source>
</evidence>
<dbReference type="InterPro" id="IPR002016">
    <property type="entry name" value="Haem_peroxidase"/>
</dbReference>
<evidence type="ECO:0000256" key="2">
    <source>
        <dbReference type="ARBA" id="ARBA00006089"/>
    </source>
</evidence>
<dbReference type="InterPro" id="IPR019794">
    <property type="entry name" value="Peroxidases_AS"/>
</dbReference>
<keyword evidence="11 14" id="KW-0106">Calcium</keyword>
<proteinExistence type="inferred from homology"/>
<evidence type="ECO:0000256" key="3">
    <source>
        <dbReference type="ARBA" id="ARBA00022559"/>
    </source>
</evidence>
<evidence type="ECO:0000256" key="14">
    <source>
        <dbReference type="RuleBase" id="RU363051"/>
    </source>
</evidence>
<evidence type="ECO:0000256" key="5">
    <source>
        <dbReference type="ARBA" id="ARBA00022723"/>
    </source>
</evidence>
<dbReference type="Proteomes" id="UP000799423">
    <property type="component" value="Unassembled WGS sequence"/>
</dbReference>
<dbReference type="PANTHER" id="PTHR31517:SF48">
    <property type="entry name" value="PEROXIDASE 16-RELATED"/>
    <property type="match status" value="1"/>
</dbReference>
<name>A0A6A7B4D0_9PLEO</name>
<dbReference type="Pfam" id="PF00141">
    <property type="entry name" value="peroxidase"/>
    <property type="match status" value="1"/>
</dbReference>
<evidence type="ECO:0000313" key="17">
    <source>
        <dbReference type="Proteomes" id="UP000799423"/>
    </source>
</evidence>
<dbReference type="GO" id="GO:0046872">
    <property type="term" value="F:metal ion binding"/>
    <property type="evidence" value="ECO:0007669"/>
    <property type="project" value="UniProtKB-UniRule"/>
</dbReference>
<dbReference type="PRINTS" id="PR00458">
    <property type="entry name" value="PEROXIDASE"/>
</dbReference>
<feature type="domain" description="Plant heme peroxidase family profile" evidence="15">
    <location>
        <begin position="10"/>
        <end position="175"/>
    </location>
</feature>
<evidence type="ECO:0000313" key="16">
    <source>
        <dbReference type="EMBL" id="KAF2850173.1"/>
    </source>
</evidence>
<keyword evidence="6 14" id="KW-0560">Oxidoreductase</keyword>
<accession>A0A6A7B4D0</accession>
<keyword evidence="4 11" id="KW-0349">Heme</keyword>
<evidence type="ECO:0000256" key="8">
    <source>
        <dbReference type="ARBA" id="ARBA00023157"/>
    </source>
</evidence>
<protein>
    <recommendedName>
        <fullName evidence="14">Peroxidase</fullName>
        <ecNumber evidence="14">1.11.1.-</ecNumber>
    </recommendedName>
</protein>
<feature type="chain" id="PRO_5025707855" description="Peroxidase" evidence="14">
    <location>
        <begin position="19"/>
        <end position="294"/>
    </location>
</feature>
<dbReference type="PANTHER" id="PTHR31517">
    <property type="match status" value="1"/>
</dbReference>
<dbReference type="Gene3D" id="1.10.420.10">
    <property type="entry name" value="Peroxidase, domain 2"/>
    <property type="match status" value="1"/>
</dbReference>
<dbReference type="SUPFAM" id="SSF48113">
    <property type="entry name" value="Heme-dependent peroxidases"/>
    <property type="match status" value="1"/>
</dbReference>
<evidence type="ECO:0000256" key="6">
    <source>
        <dbReference type="ARBA" id="ARBA00023002"/>
    </source>
</evidence>
<keyword evidence="9" id="KW-0325">Glycoprotein</keyword>
<keyword evidence="7 11" id="KW-0408">Iron</keyword>
<feature type="binding site" evidence="11">
    <location>
        <position position="174"/>
    </location>
    <ligand>
        <name>Ca(2+)</name>
        <dbReference type="ChEBI" id="CHEBI:29108"/>
        <label>2</label>
    </ligand>
</feature>
<evidence type="ECO:0000256" key="4">
    <source>
        <dbReference type="ARBA" id="ARBA00022617"/>
    </source>
</evidence>
<keyword evidence="17" id="KW-1185">Reference proteome</keyword>
<evidence type="ECO:0000256" key="1">
    <source>
        <dbReference type="ARBA" id="ARBA00000189"/>
    </source>
</evidence>
<dbReference type="InterPro" id="IPR010255">
    <property type="entry name" value="Haem_peroxidase_sf"/>
</dbReference>
<dbReference type="GO" id="GO:0006979">
    <property type="term" value="P:response to oxidative stress"/>
    <property type="evidence" value="ECO:0007669"/>
    <property type="project" value="InterPro"/>
</dbReference>
<dbReference type="GO" id="GO:0140825">
    <property type="term" value="F:lactoperoxidase activity"/>
    <property type="evidence" value="ECO:0007669"/>
    <property type="project" value="UniProtKB-EC"/>
</dbReference>
<feature type="binding site" description="axial binding residue" evidence="11">
    <location>
        <position position="173"/>
    </location>
    <ligand>
        <name>heme b</name>
        <dbReference type="ChEBI" id="CHEBI:60344"/>
    </ligand>
    <ligandPart>
        <name>Fe</name>
        <dbReference type="ChEBI" id="CHEBI:18248"/>
    </ligandPart>
</feature>
<organism evidence="16 17">
    <name type="scientific">Plenodomus tracheiphilus IPT5</name>
    <dbReference type="NCBI Taxonomy" id="1408161"/>
    <lineage>
        <taxon>Eukaryota</taxon>
        <taxon>Fungi</taxon>
        <taxon>Dikarya</taxon>
        <taxon>Ascomycota</taxon>
        <taxon>Pezizomycotina</taxon>
        <taxon>Dothideomycetes</taxon>
        <taxon>Pleosporomycetidae</taxon>
        <taxon>Pleosporales</taxon>
        <taxon>Pleosporineae</taxon>
        <taxon>Leptosphaeriaceae</taxon>
        <taxon>Plenodomus</taxon>
    </lineage>
</organism>
<evidence type="ECO:0000256" key="11">
    <source>
        <dbReference type="PIRSR" id="PIRSR601621-2"/>
    </source>
</evidence>
<feature type="binding site" evidence="11">
    <location>
        <position position="198"/>
    </location>
    <ligand>
        <name>Ca(2+)</name>
        <dbReference type="ChEBI" id="CHEBI:29108"/>
        <label>2</label>
    </ligand>
</feature>
<evidence type="ECO:0000259" key="15">
    <source>
        <dbReference type="PROSITE" id="PS50873"/>
    </source>
</evidence>
<comment type="similarity">
    <text evidence="2 14">Belongs to the peroxidase family. Ligninase subfamily.</text>
</comment>
<dbReference type="Gene3D" id="1.10.520.10">
    <property type="match status" value="1"/>
</dbReference>
<sequence length="294" mass="31921">MMQMHVLTILLHATYASALNIWPRQTGDCPSVWAEIAEQLKSDFAGCNPLSHAAIRAPFHDCINNGCDGSLILTDECSRSENAGLQDVCSYLLSLTNQFSVSAADTVQFAAAVAISSCPIGPRVRALVGRPSSNGPAQEGQIPSSRDPVEEIIGAFQAKGISADELVALLGTHSVAQQRFDDPSRSGKPLDSTPGKYDTLFYEETRSGTAPYTLSSDRRLSNYSETADAWSNFADSASGWDAIFVPAWNKFSVIGNNVGTLHDCSYLIPQSQVSRKRAYVNTRFREKMAARFNN</sequence>
<evidence type="ECO:0000256" key="10">
    <source>
        <dbReference type="PIRSR" id="PIRSR601621-1"/>
    </source>
</evidence>
<feature type="signal peptide" evidence="14">
    <location>
        <begin position="1"/>
        <end position="18"/>
    </location>
</feature>
<keyword evidence="3 14" id="KW-0575">Peroxidase</keyword>
<dbReference type="EMBL" id="MU006308">
    <property type="protein sequence ID" value="KAF2850173.1"/>
    <property type="molecule type" value="Genomic_DNA"/>
</dbReference>
<dbReference type="PROSITE" id="PS00436">
    <property type="entry name" value="PEROXIDASE_2"/>
    <property type="match status" value="1"/>
</dbReference>
<dbReference type="OrthoDB" id="2113341at2759"/>
<comment type="cofactor">
    <cofactor evidence="11">
        <name>heme b</name>
        <dbReference type="ChEBI" id="CHEBI:60344"/>
    </cofactor>
    <text evidence="11">Binds 1 heme b (iron(II)-protoporphyrin IX) group per subunit.</text>
</comment>
<keyword evidence="14" id="KW-0732">Signal</keyword>
<feature type="binding site" evidence="11">
    <location>
        <position position="61"/>
    </location>
    <ligand>
        <name>Ca(2+)</name>
        <dbReference type="ChEBI" id="CHEBI:29108"/>
        <label>1</label>
    </ligand>
</feature>
<dbReference type="PROSITE" id="PS00435">
    <property type="entry name" value="PEROXIDASE_1"/>
    <property type="match status" value="1"/>
</dbReference>
<evidence type="ECO:0000256" key="12">
    <source>
        <dbReference type="PIRSR" id="PIRSR601621-3"/>
    </source>
</evidence>
<feature type="binding site" evidence="11">
    <location>
        <position position="68"/>
    </location>
    <ligand>
        <name>Ca(2+)</name>
        <dbReference type="ChEBI" id="CHEBI:29108"/>
        <label>1</label>
    </ligand>
</feature>
<reference evidence="16" key="1">
    <citation type="submission" date="2020-01" db="EMBL/GenBank/DDBJ databases">
        <authorList>
            <consortium name="DOE Joint Genome Institute"/>
            <person name="Haridas S."/>
            <person name="Albert R."/>
            <person name="Binder M."/>
            <person name="Bloem J."/>
            <person name="Labutti K."/>
            <person name="Salamov A."/>
            <person name="Andreopoulos B."/>
            <person name="Baker S.E."/>
            <person name="Barry K."/>
            <person name="Bills G."/>
            <person name="Bluhm B.H."/>
            <person name="Cannon C."/>
            <person name="Castanera R."/>
            <person name="Culley D.E."/>
            <person name="Daum C."/>
            <person name="Ezra D."/>
            <person name="Gonzalez J.B."/>
            <person name="Henrissat B."/>
            <person name="Kuo A."/>
            <person name="Liang C."/>
            <person name="Lipzen A."/>
            <person name="Lutzoni F."/>
            <person name="Magnuson J."/>
            <person name="Mondo S."/>
            <person name="Nolan M."/>
            <person name="Ohm R."/>
            <person name="Pangilinan J."/>
            <person name="Park H.-J."/>
            <person name="Ramirez L."/>
            <person name="Alfaro M."/>
            <person name="Sun H."/>
            <person name="Tritt A."/>
            <person name="Yoshinaga Y."/>
            <person name="Zwiers L.-H."/>
            <person name="Turgeon B.G."/>
            <person name="Goodwin S.B."/>
            <person name="Spatafora J.W."/>
            <person name="Crous P.W."/>
            <person name="Grigoriev I.V."/>
        </authorList>
    </citation>
    <scope>NUCLEOTIDE SEQUENCE</scope>
    <source>
        <strain evidence="16">IPT5</strain>
    </source>
</reference>
<dbReference type="PRINTS" id="PR00462">
    <property type="entry name" value="LIGNINASE"/>
</dbReference>
<dbReference type="InterPro" id="IPR000823">
    <property type="entry name" value="Peroxidase_pln"/>
</dbReference>
<evidence type="ECO:0000256" key="13">
    <source>
        <dbReference type="PIRSR" id="PIRSR601621-4"/>
    </source>
</evidence>
<feature type="site" description="Transition state stabilizer" evidence="12">
    <location>
        <position position="56"/>
    </location>
</feature>
<dbReference type="EC" id="1.11.1.-" evidence="14"/>
<feature type="binding site" evidence="11">
    <location>
        <position position="191"/>
    </location>
    <ligand>
        <name>Ca(2+)</name>
        <dbReference type="ChEBI" id="CHEBI:29108"/>
        <label>2</label>
    </ligand>
</feature>
<dbReference type="InterPro" id="IPR001621">
    <property type="entry name" value="Ligninase"/>
</dbReference>
<feature type="binding site" evidence="11">
    <location>
        <position position="193"/>
    </location>
    <ligand>
        <name>Ca(2+)</name>
        <dbReference type="ChEBI" id="CHEBI:29108"/>
        <label>2</label>
    </ligand>
</feature>
<gene>
    <name evidence="16" type="ORF">T440DRAFT_499378</name>
</gene>
<comment type="cofactor">
    <cofactor evidence="11 14">
        <name>Ca(2+)</name>
        <dbReference type="ChEBI" id="CHEBI:29108"/>
    </cofactor>
    <text evidence="11 14">Binds 2 calcium ions per subunit.</text>
</comment>
<dbReference type="InterPro" id="IPR019793">
    <property type="entry name" value="Peroxidases_heam-ligand_BS"/>
</dbReference>
<feature type="disulfide bond" evidence="13">
    <location>
        <begin position="47"/>
        <end position="118"/>
    </location>
</feature>
<feature type="binding site" evidence="11">
    <location>
        <position position="66"/>
    </location>
    <ligand>
        <name>Ca(2+)</name>
        <dbReference type="ChEBI" id="CHEBI:29108"/>
        <label>1</label>
    </ligand>
</feature>
<feature type="active site" description="Proton acceptor" evidence="10">
    <location>
        <position position="60"/>
    </location>
</feature>
<feature type="binding site" evidence="11">
    <location>
        <position position="70"/>
    </location>
    <ligand>
        <name>Ca(2+)</name>
        <dbReference type="ChEBI" id="CHEBI:29108"/>
        <label>1</label>
    </ligand>
</feature>
<evidence type="ECO:0000256" key="9">
    <source>
        <dbReference type="ARBA" id="ARBA00023180"/>
    </source>
</evidence>
<comment type="catalytic activity">
    <reaction evidence="1">
        <text>2 a phenolic donor + H2O2 = 2 a phenolic radical donor + 2 H2O</text>
        <dbReference type="Rhea" id="RHEA:56136"/>
        <dbReference type="ChEBI" id="CHEBI:15377"/>
        <dbReference type="ChEBI" id="CHEBI:16240"/>
        <dbReference type="ChEBI" id="CHEBI:139520"/>
        <dbReference type="ChEBI" id="CHEBI:139521"/>
        <dbReference type="EC" id="1.11.1.7"/>
    </reaction>
</comment>
<dbReference type="AlphaFoldDB" id="A0A6A7B4D0"/>
<dbReference type="PROSITE" id="PS50873">
    <property type="entry name" value="PEROXIDASE_4"/>
    <property type="match status" value="1"/>
</dbReference>
<keyword evidence="8 13" id="KW-1015">Disulfide bond</keyword>
<dbReference type="GO" id="GO:0020037">
    <property type="term" value="F:heme binding"/>
    <property type="evidence" value="ECO:0007669"/>
    <property type="project" value="UniProtKB-UniRule"/>
</dbReference>
<keyword evidence="5 11" id="KW-0479">Metal-binding</keyword>